<reference evidence="3 4" key="1">
    <citation type="journal article" date="2020" name="G3 (Bethesda)">
        <title>Improved Reference Genome for Cyclotella cryptica CCMP332, a Model for Cell Wall Morphogenesis, Salinity Adaptation, and Lipid Production in Diatoms (Bacillariophyta).</title>
        <authorList>
            <person name="Roberts W.R."/>
            <person name="Downey K.M."/>
            <person name="Ruck E.C."/>
            <person name="Traller J.C."/>
            <person name="Alverson A.J."/>
        </authorList>
    </citation>
    <scope>NUCLEOTIDE SEQUENCE [LARGE SCALE GENOMIC DNA]</scope>
    <source>
        <strain evidence="3 4">CCMP332</strain>
    </source>
</reference>
<dbReference type="PRINTS" id="PR00682">
    <property type="entry name" value="IPNSYNTHASE"/>
</dbReference>
<keyword evidence="1" id="KW-0560">Oxidoreductase</keyword>
<dbReference type="InterPro" id="IPR026992">
    <property type="entry name" value="DIOX_N"/>
</dbReference>
<feature type="domain" description="Fe2OG dioxygenase" evidence="2">
    <location>
        <begin position="185"/>
        <end position="307"/>
    </location>
</feature>
<dbReference type="GO" id="GO:0046872">
    <property type="term" value="F:metal ion binding"/>
    <property type="evidence" value="ECO:0007669"/>
    <property type="project" value="UniProtKB-KW"/>
</dbReference>
<dbReference type="Pfam" id="PF14226">
    <property type="entry name" value="DIOX_N"/>
    <property type="match status" value="1"/>
</dbReference>
<dbReference type="InterPro" id="IPR050231">
    <property type="entry name" value="Iron_ascorbate_oxido_reductase"/>
</dbReference>
<keyword evidence="1" id="KW-0479">Metal-binding</keyword>
<dbReference type="PANTHER" id="PTHR47990">
    <property type="entry name" value="2-OXOGLUTARATE (2OG) AND FE(II)-DEPENDENT OXYGENASE SUPERFAMILY PROTEIN-RELATED"/>
    <property type="match status" value="1"/>
</dbReference>
<evidence type="ECO:0000259" key="2">
    <source>
        <dbReference type="PROSITE" id="PS51471"/>
    </source>
</evidence>
<dbReference type="SUPFAM" id="SSF51197">
    <property type="entry name" value="Clavaminate synthase-like"/>
    <property type="match status" value="1"/>
</dbReference>
<accession>A0ABD3Q8Q1</accession>
<dbReference type="PROSITE" id="PS51471">
    <property type="entry name" value="FE2OG_OXY"/>
    <property type="match status" value="1"/>
</dbReference>
<evidence type="ECO:0000313" key="4">
    <source>
        <dbReference type="Proteomes" id="UP001516023"/>
    </source>
</evidence>
<protein>
    <recommendedName>
        <fullName evidence="2">Fe2OG dioxygenase domain-containing protein</fullName>
    </recommendedName>
</protein>
<dbReference type="Gene3D" id="2.60.120.330">
    <property type="entry name" value="B-lactam Antibiotic, Isopenicillin N Synthase, Chain"/>
    <property type="match status" value="1"/>
</dbReference>
<comment type="caution">
    <text evidence="3">The sequence shown here is derived from an EMBL/GenBank/DDBJ whole genome shotgun (WGS) entry which is preliminary data.</text>
</comment>
<dbReference type="InterPro" id="IPR005123">
    <property type="entry name" value="Oxoglu/Fe-dep_dioxygenase_dom"/>
</dbReference>
<dbReference type="EMBL" id="JABMIG020000064">
    <property type="protein sequence ID" value="KAL3796286.1"/>
    <property type="molecule type" value="Genomic_DNA"/>
</dbReference>
<organism evidence="3 4">
    <name type="scientific">Cyclotella cryptica</name>
    <dbReference type="NCBI Taxonomy" id="29204"/>
    <lineage>
        <taxon>Eukaryota</taxon>
        <taxon>Sar</taxon>
        <taxon>Stramenopiles</taxon>
        <taxon>Ochrophyta</taxon>
        <taxon>Bacillariophyta</taxon>
        <taxon>Coscinodiscophyceae</taxon>
        <taxon>Thalassiosirophycidae</taxon>
        <taxon>Stephanodiscales</taxon>
        <taxon>Stephanodiscaceae</taxon>
        <taxon>Cyclotella</taxon>
    </lineage>
</organism>
<name>A0ABD3Q8Q1_9STRA</name>
<dbReference type="AlphaFoldDB" id="A0ABD3Q8Q1"/>
<keyword evidence="1" id="KW-0408">Iron</keyword>
<evidence type="ECO:0000256" key="1">
    <source>
        <dbReference type="RuleBase" id="RU003682"/>
    </source>
</evidence>
<dbReference type="Proteomes" id="UP001516023">
    <property type="component" value="Unassembled WGS sequence"/>
</dbReference>
<sequence>MSDSPSRMLDADCGADEIPVIDLSNPNVDVLKHQVYEACSTWGFFQLINHGIDASLVASFKEAMRDFFSLPYETKLKLKRNSVNARGYFDDELTKRRRDWKECLDVGMPGSGDWDVLDGDQSNSCLDGYNQFPSSSECPKFRDVVVKYFNECARLSDQLARLLALSLEVQEGSEDGKLLDRMIQNHTSYLRLNFYPPCIVDSETNEEKSDKEQPPPLGISPHRDAGFLTILLQDDDCHSLQVARFEDEDNKDDNADWVTVRPLPDSLTINTGDMAMIWSNGRFRAPLHRVLTNTDKMRYSAPFFYNPGYSEFIAPLSCRAEDVDESVKAALYKPCLWGYFRALRFAGDLTDLGVEIQTSHFKVDSDSDHAEKQMMLMEEVRFEEPFDVEKYREVLER</sequence>
<dbReference type="InterPro" id="IPR044861">
    <property type="entry name" value="IPNS-like_FE2OG_OXY"/>
</dbReference>
<evidence type="ECO:0000313" key="3">
    <source>
        <dbReference type="EMBL" id="KAL3796286.1"/>
    </source>
</evidence>
<comment type="similarity">
    <text evidence="1">Belongs to the iron/ascorbate-dependent oxidoreductase family.</text>
</comment>
<keyword evidence="4" id="KW-1185">Reference proteome</keyword>
<dbReference type="Pfam" id="PF03171">
    <property type="entry name" value="2OG-FeII_Oxy"/>
    <property type="match status" value="1"/>
</dbReference>
<dbReference type="GO" id="GO:0016491">
    <property type="term" value="F:oxidoreductase activity"/>
    <property type="evidence" value="ECO:0007669"/>
    <property type="project" value="UniProtKB-KW"/>
</dbReference>
<gene>
    <name evidence="3" type="ORF">HJC23_008606</name>
</gene>
<dbReference type="InterPro" id="IPR027443">
    <property type="entry name" value="IPNS-like_sf"/>
</dbReference>
<proteinExistence type="inferred from homology"/>